<gene>
    <name evidence="2" type="ORF">SAMN04490243_0330</name>
</gene>
<accession>A0A1I6FPA1</accession>
<reference evidence="2 3" key="1">
    <citation type="submission" date="2016-10" db="EMBL/GenBank/DDBJ databases">
        <authorList>
            <person name="de Groot N.N."/>
        </authorList>
    </citation>
    <scope>NUCLEOTIDE SEQUENCE [LARGE SCALE GENOMIC DNA]</scope>
    <source>
        <strain evidence="2 3">DSM 21019</strain>
    </source>
</reference>
<dbReference type="InterPro" id="IPR050229">
    <property type="entry name" value="GlpE_sulfurtransferase"/>
</dbReference>
<protein>
    <submittedName>
        <fullName evidence="2">Rhodanese-related sulfurtransferase</fullName>
    </submittedName>
</protein>
<dbReference type="CDD" id="cd00158">
    <property type="entry name" value="RHOD"/>
    <property type="match status" value="1"/>
</dbReference>
<evidence type="ECO:0000259" key="1">
    <source>
        <dbReference type="PROSITE" id="PS50206"/>
    </source>
</evidence>
<proteinExistence type="predicted"/>
<dbReference type="Pfam" id="PF00581">
    <property type="entry name" value="Rhodanese"/>
    <property type="match status" value="1"/>
</dbReference>
<organism evidence="2 3">
    <name type="scientific">Robiginitalea myxolifaciens</name>
    <dbReference type="NCBI Taxonomy" id="400055"/>
    <lineage>
        <taxon>Bacteria</taxon>
        <taxon>Pseudomonadati</taxon>
        <taxon>Bacteroidota</taxon>
        <taxon>Flavobacteriia</taxon>
        <taxon>Flavobacteriales</taxon>
        <taxon>Flavobacteriaceae</taxon>
        <taxon>Robiginitalea</taxon>
    </lineage>
</organism>
<dbReference type="InterPro" id="IPR001763">
    <property type="entry name" value="Rhodanese-like_dom"/>
</dbReference>
<sequence>MADLTQDDWWKKAQEDPEAVILDVRTEAEIEDGYIPGALFIDFYGGAEFVQGIDALDKSKTYYVYCRSGNRSGQACAIMNSRGISNTHNLLGGMMEWEGEVVED</sequence>
<dbReference type="EMBL" id="FOYQ01000001">
    <property type="protein sequence ID" value="SFR31704.1"/>
    <property type="molecule type" value="Genomic_DNA"/>
</dbReference>
<dbReference type="PANTHER" id="PTHR43031:SF16">
    <property type="entry name" value="OXIDOREDUCTASE"/>
    <property type="match status" value="1"/>
</dbReference>
<keyword evidence="3" id="KW-1185">Reference proteome</keyword>
<dbReference type="InterPro" id="IPR036873">
    <property type="entry name" value="Rhodanese-like_dom_sf"/>
</dbReference>
<dbReference type="Proteomes" id="UP000199534">
    <property type="component" value="Unassembled WGS sequence"/>
</dbReference>
<dbReference type="SUPFAM" id="SSF52821">
    <property type="entry name" value="Rhodanese/Cell cycle control phosphatase"/>
    <property type="match status" value="1"/>
</dbReference>
<dbReference type="STRING" id="400055.SAMN04490243_0330"/>
<dbReference type="OrthoDB" id="9808735at2"/>
<dbReference type="RefSeq" id="WP_092980153.1">
    <property type="nucleotide sequence ID" value="NZ_FOYQ01000001.1"/>
</dbReference>
<dbReference type="PANTHER" id="PTHR43031">
    <property type="entry name" value="FAD-DEPENDENT OXIDOREDUCTASE"/>
    <property type="match status" value="1"/>
</dbReference>
<dbReference type="GO" id="GO:0016740">
    <property type="term" value="F:transferase activity"/>
    <property type="evidence" value="ECO:0007669"/>
    <property type="project" value="UniProtKB-KW"/>
</dbReference>
<dbReference type="AlphaFoldDB" id="A0A1I6FPA1"/>
<dbReference type="PROSITE" id="PS50206">
    <property type="entry name" value="RHODANESE_3"/>
    <property type="match status" value="1"/>
</dbReference>
<evidence type="ECO:0000313" key="2">
    <source>
        <dbReference type="EMBL" id="SFR31704.1"/>
    </source>
</evidence>
<feature type="domain" description="Rhodanese" evidence="1">
    <location>
        <begin position="15"/>
        <end position="103"/>
    </location>
</feature>
<dbReference type="Gene3D" id="3.40.250.10">
    <property type="entry name" value="Rhodanese-like domain"/>
    <property type="match status" value="1"/>
</dbReference>
<name>A0A1I6FPA1_9FLAO</name>
<dbReference type="SMART" id="SM00450">
    <property type="entry name" value="RHOD"/>
    <property type="match status" value="1"/>
</dbReference>
<keyword evidence="2" id="KW-0808">Transferase</keyword>
<evidence type="ECO:0000313" key="3">
    <source>
        <dbReference type="Proteomes" id="UP000199534"/>
    </source>
</evidence>